<dbReference type="AlphaFoldDB" id="A0A1I6DGF8"/>
<sequence>MEQKQAFSNRLVLTDRRYLQVDGVEHVGNFNEKEITLDTNMGFLTLRGEGLHITQLNLESGNLVVEGKINFMEFTDGKGSGGFRGKGMLNRIFK</sequence>
<dbReference type="GO" id="GO:0030435">
    <property type="term" value="P:sporulation resulting in formation of a cellular spore"/>
    <property type="evidence" value="ECO:0007669"/>
    <property type="project" value="InterPro"/>
</dbReference>
<dbReference type="PIRSF" id="PIRSF011576">
    <property type="entry name" value="YabP"/>
    <property type="match status" value="1"/>
</dbReference>
<evidence type="ECO:0000313" key="1">
    <source>
        <dbReference type="EMBL" id="SFR04471.1"/>
    </source>
</evidence>
<name>A0A1I6DGF8_9FIRM</name>
<keyword evidence="2" id="KW-1185">Reference proteome</keyword>
<dbReference type="RefSeq" id="WP_092482888.1">
    <property type="nucleotide sequence ID" value="NZ_FOYM01000010.1"/>
</dbReference>
<accession>A0A1I6DGF8</accession>
<dbReference type="EMBL" id="FOYM01000010">
    <property type="protein sequence ID" value="SFR04471.1"/>
    <property type="molecule type" value="Genomic_DNA"/>
</dbReference>
<dbReference type="InterPro" id="IPR022476">
    <property type="entry name" value="Spore_YabP/YqfC"/>
</dbReference>
<evidence type="ECO:0000313" key="2">
    <source>
        <dbReference type="Proteomes" id="UP000199584"/>
    </source>
</evidence>
<gene>
    <name evidence="1" type="ORF">SAMN05660706_11076</name>
</gene>
<dbReference type="Pfam" id="PF07873">
    <property type="entry name" value="YabP"/>
    <property type="match status" value="1"/>
</dbReference>
<dbReference type="InterPro" id="IPR038705">
    <property type="entry name" value="YabP_sf"/>
</dbReference>
<proteinExistence type="predicted"/>
<dbReference type="NCBIfam" id="TIGR02892">
    <property type="entry name" value="spore_yabP"/>
    <property type="match status" value="1"/>
</dbReference>
<dbReference type="Proteomes" id="UP000199584">
    <property type="component" value="Unassembled WGS sequence"/>
</dbReference>
<dbReference type="STRING" id="39060.SAMN05660706_11076"/>
<dbReference type="Gene3D" id="2.60.40.2000">
    <property type="match status" value="1"/>
</dbReference>
<protein>
    <submittedName>
        <fullName evidence="1">Sporulation protein YabP</fullName>
    </submittedName>
</protein>
<dbReference type="InterPro" id="IPR012504">
    <property type="entry name" value="Spore_YabP"/>
</dbReference>
<dbReference type="OrthoDB" id="9795125at2"/>
<organism evidence="1 2">
    <name type="scientific">Desulfoscipio geothermicus DSM 3669</name>
    <dbReference type="NCBI Taxonomy" id="1121426"/>
    <lineage>
        <taxon>Bacteria</taxon>
        <taxon>Bacillati</taxon>
        <taxon>Bacillota</taxon>
        <taxon>Clostridia</taxon>
        <taxon>Eubacteriales</taxon>
        <taxon>Desulfallaceae</taxon>
        <taxon>Desulfoscipio</taxon>
    </lineage>
</organism>
<reference evidence="2" key="1">
    <citation type="submission" date="2016-10" db="EMBL/GenBank/DDBJ databases">
        <authorList>
            <person name="Varghese N."/>
            <person name="Submissions S."/>
        </authorList>
    </citation>
    <scope>NUCLEOTIDE SEQUENCE [LARGE SCALE GENOMIC DNA]</scope>
    <source>
        <strain evidence="2">DSM 3669</strain>
    </source>
</reference>